<evidence type="ECO:0000313" key="2">
    <source>
        <dbReference type="EMBL" id="MBC5784573.1"/>
    </source>
</evidence>
<evidence type="ECO:0000256" key="1">
    <source>
        <dbReference type="SAM" id="SignalP"/>
    </source>
</evidence>
<protein>
    <recommendedName>
        <fullName evidence="4">Ysc84 actin-binding domain-containing protein</fullName>
    </recommendedName>
</protein>
<reference evidence="2" key="1">
    <citation type="submission" date="2020-08" db="EMBL/GenBank/DDBJ databases">
        <title>Ramlibacter sp. USB13 16S ribosomal RNA gene genome sequencing and assembly.</title>
        <authorList>
            <person name="Kang M."/>
        </authorList>
    </citation>
    <scope>NUCLEOTIDE SEQUENCE</scope>
    <source>
        <strain evidence="2">USB13</strain>
    </source>
</reference>
<dbReference type="Proteomes" id="UP000608513">
    <property type="component" value="Unassembled WGS sequence"/>
</dbReference>
<keyword evidence="1" id="KW-0732">Signal</keyword>
<gene>
    <name evidence="2" type="ORF">H8N03_16615</name>
</gene>
<sequence length="189" mass="19809">MRTLHGLLAAAALVLATCGAGWAQDTPAGPEAKEAERQARLQLADQGLQKLYKIQPDAREAVEKAVGYAVFEVDSIYALVFVGQKGKGVLFDNATKKPTFMNSSRAGTGPGVGKQKVYQVFVFKTKGALEQFVAAGSAGADVGASVSTGKDGMMRSFNPSIDIYQVPESGMAVQASWGGTVYTVDAALQ</sequence>
<name>A0A923SCS2_9BURK</name>
<evidence type="ECO:0000313" key="3">
    <source>
        <dbReference type="Proteomes" id="UP000608513"/>
    </source>
</evidence>
<dbReference type="EMBL" id="JACORT010000007">
    <property type="protein sequence ID" value="MBC5784573.1"/>
    <property type="molecule type" value="Genomic_DNA"/>
</dbReference>
<organism evidence="2 3">
    <name type="scientific">Ramlibacter cellulosilyticus</name>
    <dbReference type="NCBI Taxonomy" id="2764187"/>
    <lineage>
        <taxon>Bacteria</taxon>
        <taxon>Pseudomonadati</taxon>
        <taxon>Pseudomonadota</taxon>
        <taxon>Betaproteobacteria</taxon>
        <taxon>Burkholderiales</taxon>
        <taxon>Comamonadaceae</taxon>
        <taxon>Ramlibacter</taxon>
    </lineage>
</organism>
<feature type="chain" id="PRO_5036723701" description="Ysc84 actin-binding domain-containing protein" evidence="1">
    <location>
        <begin position="24"/>
        <end position="189"/>
    </location>
</feature>
<evidence type="ECO:0008006" key="4">
    <source>
        <dbReference type="Google" id="ProtNLM"/>
    </source>
</evidence>
<dbReference type="RefSeq" id="WP_187077322.1">
    <property type="nucleotide sequence ID" value="NZ_JACORT010000007.1"/>
</dbReference>
<feature type="signal peptide" evidence="1">
    <location>
        <begin position="1"/>
        <end position="23"/>
    </location>
</feature>
<proteinExistence type="predicted"/>
<comment type="caution">
    <text evidence="2">The sequence shown here is derived from an EMBL/GenBank/DDBJ whole genome shotgun (WGS) entry which is preliminary data.</text>
</comment>
<accession>A0A923SCS2</accession>
<keyword evidence="3" id="KW-1185">Reference proteome</keyword>
<dbReference type="AlphaFoldDB" id="A0A923SCS2"/>